<dbReference type="Proteomes" id="UP001148737">
    <property type="component" value="Unassembled WGS sequence"/>
</dbReference>
<evidence type="ECO:0000313" key="1">
    <source>
        <dbReference type="EMBL" id="KAJ3495093.1"/>
    </source>
</evidence>
<protein>
    <submittedName>
        <fullName evidence="1">Uncharacterized protein</fullName>
    </submittedName>
</protein>
<name>A0ACC1R065_9HYPO</name>
<evidence type="ECO:0000313" key="2">
    <source>
        <dbReference type="Proteomes" id="UP001148737"/>
    </source>
</evidence>
<proteinExistence type="predicted"/>
<accession>A0ACC1R065</accession>
<reference evidence="1" key="1">
    <citation type="submission" date="2022-07" db="EMBL/GenBank/DDBJ databases">
        <title>Genome Sequence of Lecanicillium saksenae.</title>
        <authorList>
            <person name="Buettner E."/>
        </authorList>
    </citation>
    <scope>NUCLEOTIDE SEQUENCE</scope>
    <source>
        <strain evidence="1">VT-O1</strain>
    </source>
</reference>
<keyword evidence="2" id="KW-1185">Reference proteome</keyword>
<comment type="caution">
    <text evidence="1">The sequence shown here is derived from an EMBL/GenBank/DDBJ whole genome shotgun (WGS) entry which is preliminary data.</text>
</comment>
<sequence>MAAATTTTSNKILSVLGVHQTQMTTNILPLTPIDESNGDHTLVLGDAKGIAELQSPGNHNNYPRGLRLFFLTLALALGQFIMALDNVSDTWWWFQLYVQANSVYWQTIVATAVPKITGQFHGLSDVPWYGSAYFMTAGGFQPMWGKAYKFFPLKAIYLISFAIFELGSLLCGVAPNSTTFVVGRAIAGIGAGGIAAGSYTLLAFAVEPHKRPAFTGIIGACYGAASVIAPLIGGAFADRVTWRWCFYVNLPIGGVSIVTILFFFEHHSTTHSTKVNWTEKLLQMDPIGIILVMSAAVTYVLAMQYGGQTKPWASIEVIGLLVGFCLITVAFVFWETLNSSRAMVEPRLLKMRFMWMNAGYAFFVVPAFFTIVYFLPIYFQSIDHVSPIMSAVRNLPLVISAILGSIIVGGTITKTGITTPLLVAGAVLGVVSCGLLYTLDIGSGLGKEIGFQIITGAAYGGTFQIPIIRVQGTAPSEDLSAATAIMMFSQTIGSALVLSGSQAAFANKLVHVVRELSPNVDTKTVLLTGATEIRETFPPTVVPTILLGYMAGIKTAFAITIGVTGGALFFLPFAGWQPLGSTAQKDPDMDKEPRSYMHGA</sequence>
<organism evidence="1 2">
    <name type="scientific">Lecanicillium saksenae</name>
    <dbReference type="NCBI Taxonomy" id="468837"/>
    <lineage>
        <taxon>Eukaryota</taxon>
        <taxon>Fungi</taxon>
        <taxon>Dikarya</taxon>
        <taxon>Ascomycota</taxon>
        <taxon>Pezizomycotina</taxon>
        <taxon>Sordariomycetes</taxon>
        <taxon>Hypocreomycetidae</taxon>
        <taxon>Hypocreales</taxon>
        <taxon>Cordycipitaceae</taxon>
        <taxon>Lecanicillium</taxon>
    </lineage>
</organism>
<dbReference type="EMBL" id="JANAKD010000313">
    <property type="protein sequence ID" value="KAJ3495093.1"/>
    <property type="molecule type" value="Genomic_DNA"/>
</dbReference>
<gene>
    <name evidence="1" type="ORF">NLG97_g3644</name>
</gene>